<comment type="subunit">
    <text evidence="3 12">Homodimer.</text>
</comment>
<evidence type="ECO:0000256" key="6">
    <source>
        <dbReference type="ARBA" id="ARBA00023136"/>
    </source>
</evidence>
<dbReference type="GO" id="GO:0006950">
    <property type="term" value="P:response to stress"/>
    <property type="evidence" value="ECO:0007669"/>
    <property type="project" value="UniProtKB-ARBA"/>
</dbReference>
<dbReference type="PANTHER" id="PTHR10612">
    <property type="entry name" value="APOLIPOPROTEIN D"/>
    <property type="match status" value="1"/>
</dbReference>
<keyword evidence="7 13" id="KW-0564">Palmitate</keyword>
<evidence type="ECO:0000313" key="16">
    <source>
        <dbReference type="Proteomes" id="UP000622604"/>
    </source>
</evidence>
<evidence type="ECO:0000256" key="8">
    <source>
        <dbReference type="ARBA" id="ARBA00023237"/>
    </source>
</evidence>
<evidence type="ECO:0000256" key="5">
    <source>
        <dbReference type="ARBA" id="ARBA00023121"/>
    </source>
</evidence>
<keyword evidence="4" id="KW-0732">Signal</keyword>
<evidence type="ECO:0000256" key="2">
    <source>
        <dbReference type="ARBA" id="ARBA00006889"/>
    </source>
</evidence>
<dbReference type="InterPro" id="IPR012674">
    <property type="entry name" value="Calycin"/>
</dbReference>
<comment type="similarity">
    <text evidence="2 12">Belongs to the calycin superfamily. Lipocalin family.</text>
</comment>
<dbReference type="Pfam" id="PF08212">
    <property type="entry name" value="Lipocalin_2"/>
    <property type="match status" value="1"/>
</dbReference>
<keyword evidence="8 12" id="KW-0998">Cell outer membrane</keyword>
<sequence length="187" mass="21286">MGLPLTQFGPITLLLKSKNRLVFLFVALLLTGCTSVPSGIEPVQDFNLQRYLGKWYEVARYDHSFEQGLEQVTAQYSLRNDGGVKVVNRGFNQQEQAWEEAVGKAYFVDDESTGHLKVSFFGPFYASYVIFSLDIQDYDYAMITGPNRDYLWILARQPKLPPEVMQNLLEKAGDAGFDTQKLIFVDH</sequence>
<reference evidence="15" key="2">
    <citation type="submission" date="2020-09" db="EMBL/GenBank/DDBJ databases">
        <authorList>
            <person name="Sun Q."/>
            <person name="Kim S."/>
        </authorList>
    </citation>
    <scope>NUCLEOTIDE SEQUENCE</scope>
    <source>
        <strain evidence="15">KCTC 32337</strain>
    </source>
</reference>
<dbReference type="GO" id="GO:0009279">
    <property type="term" value="C:cell outer membrane"/>
    <property type="evidence" value="ECO:0007669"/>
    <property type="project" value="UniProtKB-SubCell"/>
</dbReference>
<reference evidence="15" key="1">
    <citation type="journal article" date="2014" name="Int. J. Syst. Evol. Microbiol.">
        <title>Complete genome sequence of Corynebacterium casei LMG S-19264T (=DSM 44701T), isolated from a smear-ripened cheese.</title>
        <authorList>
            <consortium name="US DOE Joint Genome Institute (JGI-PGF)"/>
            <person name="Walter F."/>
            <person name="Albersmeier A."/>
            <person name="Kalinowski J."/>
            <person name="Ruckert C."/>
        </authorList>
    </citation>
    <scope>NUCLEOTIDE SEQUENCE</scope>
    <source>
        <strain evidence="15">KCTC 32337</strain>
    </source>
</reference>
<dbReference type="GO" id="GO:0008289">
    <property type="term" value="F:lipid binding"/>
    <property type="evidence" value="ECO:0007669"/>
    <property type="project" value="UniProtKB-UniRule"/>
</dbReference>
<dbReference type="InterPro" id="IPR002446">
    <property type="entry name" value="Lipocalin_bac"/>
</dbReference>
<accession>A0A8H9I784</accession>
<dbReference type="PANTHER" id="PTHR10612:SF34">
    <property type="entry name" value="APOLIPOPROTEIN D"/>
    <property type="match status" value="1"/>
</dbReference>
<dbReference type="CDD" id="cd19438">
    <property type="entry name" value="lipocalin_Blc-like"/>
    <property type="match status" value="1"/>
</dbReference>
<comment type="function">
    <text evidence="10 12">Involved in the storage or transport of lipids necessary for membrane maintenance under stressful conditions. Displays a binding preference for lysophospholipids.</text>
</comment>
<dbReference type="AlphaFoldDB" id="A0A8H9I784"/>
<keyword evidence="9 12" id="KW-0449">Lipoprotein</keyword>
<dbReference type="Proteomes" id="UP000622604">
    <property type="component" value="Unassembled WGS sequence"/>
</dbReference>
<evidence type="ECO:0000256" key="3">
    <source>
        <dbReference type="ARBA" id="ARBA00011738"/>
    </source>
</evidence>
<dbReference type="InterPro" id="IPR022271">
    <property type="entry name" value="Lipocalin_ApoD"/>
</dbReference>
<keyword evidence="5 12" id="KW-0446">Lipid-binding</keyword>
<evidence type="ECO:0000259" key="14">
    <source>
        <dbReference type="Pfam" id="PF08212"/>
    </source>
</evidence>
<evidence type="ECO:0000256" key="13">
    <source>
        <dbReference type="PIRSR" id="PIRSR036893-52"/>
    </source>
</evidence>
<evidence type="ECO:0000256" key="7">
    <source>
        <dbReference type="ARBA" id="ARBA00023139"/>
    </source>
</evidence>
<feature type="lipid moiety-binding region" description="S-diacylglycerol cysteine" evidence="13">
    <location>
        <position position="33"/>
    </location>
</feature>
<dbReference type="FunFam" id="2.40.128.20:FF:000002">
    <property type="entry name" value="Outer membrane lipoprotein Blc"/>
    <property type="match status" value="1"/>
</dbReference>
<evidence type="ECO:0000256" key="12">
    <source>
        <dbReference type="PIRNR" id="PIRNR036893"/>
    </source>
</evidence>
<gene>
    <name evidence="15" type="primary">blc</name>
    <name evidence="15" type="ORF">GCM10011274_08760</name>
</gene>
<feature type="lipid moiety-binding region" description="N-palmitoyl cysteine" evidence="13">
    <location>
        <position position="33"/>
    </location>
</feature>
<comment type="caution">
    <text evidence="15">The sequence shown here is derived from an EMBL/GenBank/DDBJ whole genome shotgun (WGS) entry which is preliminary data.</text>
</comment>
<evidence type="ECO:0000256" key="10">
    <source>
        <dbReference type="ARBA" id="ARBA00057024"/>
    </source>
</evidence>
<evidence type="ECO:0000256" key="9">
    <source>
        <dbReference type="ARBA" id="ARBA00023288"/>
    </source>
</evidence>
<keyword evidence="6 12" id="KW-0472">Membrane</keyword>
<dbReference type="PIRSF" id="PIRSF036893">
    <property type="entry name" value="Lipocalin_ApoD"/>
    <property type="match status" value="1"/>
</dbReference>
<evidence type="ECO:0000256" key="11">
    <source>
        <dbReference type="ARBA" id="ARBA00071217"/>
    </source>
</evidence>
<comment type="subcellular location">
    <subcellularLocation>
        <location evidence="1">Cell outer membrane</location>
        <topology evidence="1">Lipid-anchor</topology>
    </subcellularLocation>
</comment>
<dbReference type="PRINTS" id="PR01171">
    <property type="entry name" value="BCTLIPOCALIN"/>
</dbReference>
<organism evidence="15 16">
    <name type="scientific">Paraglaciecola chathamensis</name>
    <dbReference type="NCBI Taxonomy" id="368405"/>
    <lineage>
        <taxon>Bacteria</taxon>
        <taxon>Pseudomonadati</taxon>
        <taxon>Pseudomonadota</taxon>
        <taxon>Gammaproteobacteria</taxon>
        <taxon>Alteromonadales</taxon>
        <taxon>Alteromonadaceae</taxon>
        <taxon>Paraglaciecola</taxon>
    </lineage>
</organism>
<dbReference type="InterPro" id="IPR047202">
    <property type="entry name" value="Lipocalin_Blc-like_dom"/>
</dbReference>
<dbReference type="RefSeq" id="WP_013752850.1">
    <property type="nucleotide sequence ID" value="NZ_BMZC01000002.1"/>
</dbReference>
<dbReference type="Gene3D" id="2.40.128.20">
    <property type="match status" value="1"/>
</dbReference>
<protein>
    <recommendedName>
        <fullName evidence="11 12">Outer membrane lipoprotein Blc</fullName>
    </recommendedName>
</protein>
<evidence type="ECO:0000256" key="1">
    <source>
        <dbReference type="ARBA" id="ARBA00004459"/>
    </source>
</evidence>
<dbReference type="SUPFAM" id="SSF50814">
    <property type="entry name" value="Lipocalins"/>
    <property type="match status" value="1"/>
</dbReference>
<proteinExistence type="inferred from homology"/>
<name>A0A8H9I784_9ALTE</name>
<evidence type="ECO:0000313" key="15">
    <source>
        <dbReference type="EMBL" id="GGZ52940.1"/>
    </source>
</evidence>
<dbReference type="PROSITE" id="PS00213">
    <property type="entry name" value="LIPOCALIN"/>
    <property type="match status" value="1"/>
</dbReference>
<evidence type="ECO:0000256" key="4">
    <source>
        <dbReference type="ARBA" id="ARBA00022729"/>
    </source>
</evidence>
<dbReference type="EMBL" id="BMZC01000002">
    <property type="protein sequence ID" value="GGZ52940.1"/>
    <property type="molecule type" value="Genomic_DNA"/>
</dbReference>
<dbReference type="InterPro" id="IPR022272">
    <property type="entry name" value="Lipocalin_CS"/>
</dbReference>
<dbReference type="InterPro" id="IPR000566">
    <property type="entry name" value="Lipocln_cytosolic_FA-bd_dom"/>
</dbReference>
<feature type="domain" description="Lipocalin/cytosolic fatty-acid binding" evidence="14">
    <location>
        <begin position="47"/>
        <end position="185"/>
    </location>
</feature>